<organism evidence="3 4">
    <name type="scientific">Colocasia esculenta</name>
    <name type="common">Wild taro</name>
    <name type="synonym">Arum esculentum</name>
    <dbReference type="NCBI Taxonomy" id="4460"/>
    <lineage>
        <taxon>Eukaryota</taxon>
        <taxon>Viridiplantae</taxon>
        <taxon>Streptophyta</taxon>
        <taxon>Embryophyta</taxon>
        <taxon>Tracheophyta</taxon>
        <taxon>Spermatophyta</taxon>
        <taxon>Magnoliopsida</taxon>
        <taxon>Liliopsida</taxon>
        <taxon>Araceae</taxon>
        <taxon>Aroideae</taxon>
        <taxon>Colocasieae</taxon>
        <taxon>Colocasia</taxon>
    </lineage>
</organism>
<sequence length="800" mass="89071">MATSGKSTTMTAAILVLAALVAVAHLRPAEASTLTVFTGPGCSGKTKDVNYVCGCYDISGYQGGYHFVFTEGQKAYLHRSYNCGDAHPRLLHKENRDCYSTGFKSVMMKSNILNLLSFLRSYELSSGQKINALKSSFILSPKAPASLVKRISLLTGFQQQKGMMRYLGVPIRFGRARVADYKSLIDKINAKIVSWKSKFLSQAGRVTLINSVLSSIPIYTAAATSIPKSVIKYIEKACARFLWNGTDGGRRRHWIPWDAIQRPILEGGLHIKSLWHIQIALVTKELWNIYNGSTLWATYARTRFKFDRGMHCSRSIPHGMPKAVFAAAQEAVRNNSRWIIGDGRSVDFLNNIWIGQGPLSDILSSPYTGPPITVREAIQNANHPVHLLLPSANLLRDISLSNHDDCCVWTATPSGSFSTSSAYNILSQHGVIRKPFARLWHHSFYRRAAFFCWKLLHRAIPVDSRISELGLLHRAIPVDSRISELDVPLVSRCSCCISPTSEDLNHLFLTSDLASSLWTWIAPILEVNVSDLDNITTRFWYILRKCNTSNPSGFISLYSVMLLIWEVWRARCLMRFEGKRTSFCRITHSIRFMVSSSLKIQTFKSGISDQHLKNLHDFGYFPSIKEITVHLVRWSPPVSGLVLHVNGASKGNPGPCGGGGCIRDSSGKLIFAFAHFYGVGGSLMAEVRAMCDGLRLASDYGFPLKTICSDSMILVNSFNSNKSPSWDCLRWWRAAQSLIDISYTQVVHIFGQANQVADALANVGCKNTSNQLFFSSSSLPRECKGPLTMDRSRIPSLRLG</sequence>
<dbReference type="OrthoDB" id="695518at2759"/>
<dbReference type="InterPro" id="IPR015791">
    <property type="entry name" value="Antimic/Inh_G_crystallin-like"/>
</dbReference>
<dbReference type="AlphaFoldDB" id="A0A843W1E8"/>
<keyword evidence="1" id="KW-0732">Signal</keyword>
<dbReference type="InterPro" id="IPR036397">
    <property type="entry name" value="RNaseH_sf"/>
</dbReference>
<feature type="domain" description="RNase H type-1" evidence="2">
    <location>
        <begin position="637"/>
        <end position="766"/>
    </location>
</feature>
<dbReference type="InterPro" id="IPR015201">
    <property type="entry name" value="Antimicrobial_MiAMP1"/>
</dbReference>
<dbReference type="InterPro" id="IPR002156">
    <property type="entry name" value="RNaseH_domain"/>
</dbReference>
<dbReference type="GO" id="GO:0006952">
    <property type="term" value="P:defense response"/>
    <property type="evidence" value="ECO:0007669"/>
    <property type="project" value="InterPro"/>
</dbReference>
<dbReference type="Pfam" id="PF09117">
    <property type="entry name" value="MiAMP1"/>
    <property type="match status" value="1"/>
</dbReference>
<reference evidence="3" key="1">
    <citation type="submission" date="2017-07" db="EMBL/GenBank/DDBJ databases">
        <title>Taro Niue Genome Assembly and Annotation.</title>
        <authorList>
            <person name="Atibalentja N."/>
            <person name="Keating K."/>
            <person name="Fields C.J."/>
        </authorList>
    </citation>
    <scope>NUCLEOTIDE SEQUENCE</scope>
    <source>
        <strain evidence="3">Niue_2</strain>
        <tissue evidence="3">Leaf</tissue>
    </source>
</reference>
<dbReference type="Gene3D" id="3.30.420.10">
    <property type="entry name" value="Ribonuclease H-like superfamily/Ribonuclease H"/>
    <property type="match status" value="1"/>
</dbReference>
<dbReference type="GO" id="GO:0003676">
    <property type="term" value="F:nucleic acid binding"/>
    <property type="evidence" value="ECO:0007669"/>
    <property type="project" value="InterPro"/>
</dbReference>
<evidence type="ECO:0000256" key="1">
    <source>
        <dbReference type="SAM" id="SignalP"/>
    </source>
</evidence>
<dbReference type="Pfam" id="PF13966">
    <property type="entry name" value="zf-RVT"/>
    <property type="match status" value="1"/>
</dbReference>
<dbReference type="SUPFAM" id="SSF49695">
    <property type="entry name" value="gamma-Crystallin-like"/>
    <property type="match status" value="1"/>
</dbReference>
<proteinExistence type="predicted"/>
<dbReference type="CDD" id="cd06222">
    <property type="entry name" value="RNase_H_like"/>
    <property type="match status" value="1"/>
</dbReference>
<comment type="caution">
    <text evidence="3">The sequence shown here is derived from an EMBL/GenBank/DDBJ whole genome shotgun (WGS) entry which is preliminary data.</text>
</comment>
<feature type="chain" id="PRO_5032929569" description="RNase H type-1 domain-containing protein" evidence="1">
    <location>
        <begin position="32"/>
        <end position="800"/>
    </location>
</feature>
<dbReference type="GO" id="GO:0004523">
    <property type="term" value="F:RNA-DNA hybrid ribonuclease activity"/>
    <property type="evidence" value="ECO:0007669"/>
    <property type="project" value="InterPro"/>
</dbReference>
<evidence type="ECO:0000313" key="4">
    <source>
        <dbReference type="Proteomes" id="UP000652761"/>
    </source>
</evidence>
<dbReference type="Pfam" id="PF13456">
    <property type="entry name" value="RVT_3"/>
    <property type="match status" value="1"/>
</dbReference>
<dbReference type="EMBL" id="NMUH01002149">
    <property type="protein sequence ID" value="MQL98153.1"/>
    <property type="molecule type" value="Genomic_DNA"/>
</dbReference>
<dbReference type="Proteomes" id="UP000652761">
    <property type="component" value="Unassembled WGS sequence"/>
</dbReference>
<dbReference type="InterPro" id="IPR044730">
    <property type="entry name" value="RNase_H-like_dom_plant"/>
</dbReference>
<keyword evidence="4" id="KW-1185">Reference proteome</keyword>
<accession>A0A843W1E8</accession>
<gene>
    <name evidence="3" type="ORF">Taro_030857</name>
</gene>
<dbReference type="PROSITE" id="PS50879">
    <property type="entry name" value="RNASE_H_1"/>
    <property type="match status" value="1"/>
</dbReference>
<protein>
    <recommendedName>
        <fullName evidence="2">RNase H type-1 domain-containing protein</fullName>
    </recommendedName>
</protein>
<dbReference type="PANTHER" id="PTHR33116">
    <property type="entry name" value="REVERSE TRANSCRIPTASE ZINC-BINDING DOMAIN-CONTAINING PROTEIN-RELATED-RELATED"/>
    <property type="match status" value="1"/>
</dbReference>
<dbReference type="SUPFAM" id="SSF53098">
    <property type="entry name" value="Ribonuclease H-like"/>
    <property type="match status" value="1"/>
</dbReference>
<dbReference type="PANTHER" id="PTHR33116:SF80">
    <property type="entry name" value="REVERSE TRANSCRIPTASE ZINC-BINDING DOMAIN-CONTAINING PROTEIN"/>
    <property type="match status" value="1"/>
</dbReference>
<dbReference type="GO" id="GO:0045926">
    <property type="term" value="P:negative regulation of growth"/>
    <property type="evidence" value="ECO:0007669"/>
    <property type="project" value="InterPro"/>
</dbReference>
<dbReference type="Gene3D" id="2.60.20.30">
    <property type="match status" value="1"/>
</dbReference>
<evidence type="ECO:0000313" key="3">
    <source>
        <dbReference type="EMBL" id="MQL98153.1"/>
    </source>
</evidence>
<feature type="signal peptide" evidence="1">
    <location>
        <begin position="1"/>
        <end position="31"/>
    </location>
</feature>
<evidence type="ECO:0000259" key="2">
    <source>
        <dbReference type="PROSITE" id="PS50879"/>
    </source>
</evidence>
<dbReference type="InterPro" id="IPR026960">
    <property type="entry name" value="RVT-Znf"/>
</dbReference>
<name>A0A843W1E8_COLES</name>
<dbReference type="InterPro" id="IPR011024">
    <property type="entry name" value="G_crystallin-like"/>
</dbReference>
<dbReference type="InterPro" id="IPR012337">
    <property type="entry name" value="RNaseH-like_sf"/>
</dbReference>